<reference evidence="10" key="1">
    <citation type="submission" date="2021-03" db="EMBL/GenBank/DDBJ databases">
        <title>Antimicrobial resistance genes in bacteria isolated from Japanese honey, and their potential for conferring macrolide and lincosamide resistance in the American foulbrood pathogen Paenibacillus larvae.</title>
        <authorList>
            <person name="Okamoto M."/>
            <person name="Kumagai M."/>
            <person name="Kanamori H."/>
            <person name="Takamatsu D."/>
        </authorList>
    </citation>
    <scope>NUCLEOTIDE SEQUENCE</scope>
    <source>
        <strain evidence="10">J41TS4</strain>
    </source>
</reference>
<evidence type="ECO:0000313" key="10">
    <source>
        <dbReference type="EMBL" id="GIO41376.1"/>
    </source>
</evidence>
<feature type="domain" description="HAMP" evidence="9">
    <location>
        <begin position="280"/>
        <end position="332"/>
    </location>
</feature>
<dbReference type="Gene3D" id="6.10.340.10">
    <property type="match status" value="1"/>
</dbReference>
<keyword evidence="8" id="KW-1133">Transmembrane helix</keyword>
<comment type="caution">
    <text evidence="10">The sequence shown here is derived from an EMBL/GenBank/DDBJ whole genome shotgun (WGS) entry which is preliminary data.</text>
</comment>
<evidence type="ECO:0000259" key="9">
    <source>
        <dbReference type="PROSITE" id="PS50885"/>
    </source>
</evidence>
<keyword evidence="5" id="KW-0418">Kinase</keyword>
<keyword evidence="2" id="KW-1003">Cell membrane</keyword>
<dbReference type="CDD" id="cd06225">
    <property type="entry name" value="HAMP"/>
    <property type="match status" value="1"/>
</dbReference>
<organism evidence="10 11">
    <name type="scientific">Paenibacillus apis</name>
    <dbReference type="NCBI Taxonomy" id="1792174"/>
    <lineage>
        <taxon>Bacteria</taxon>
        <taxon>Bacillati</taxon>
        <taxon>Bacillota</taxon>
        <taxon>Bacilli</taxon>
        <taxon>Bacillales</taxon>
        <taxon>Paenibacillaceae</taxon>
        <taxon>Paenibacillus</taxon>
    </lineage>
</organism>
<gene>
    <name evidence="10" type="ORF">J41TS4_11340</name>
</gene>
<dbReference type="PANTHER" id="PTHR34220:SF7">
    <property type="entry name" value="SENSOR HISTIDINE KINASE YPDA"/>
    <property type="match status" value="1"/>
</dbReference>
<dbReference type="Pfam" id="PF00672">
    <property type="entry name" value="HAMP"/>
    <property type="match status" value="1"/>
</dbReference>
<feature type="transmembrane region" description="Helical" evidence="8">
    <location>
        <begin position="261"/>
        <end position="282"/>
    </location>
</feature>
<dbReference type="InterPro" id="IPR036890">
    <property type="entry name" value="HATPase_C_sf"/>
</dbReference>
<evidence type="ECO:0000256" key="1">
    <source>
        <dbReference type="ARBA" id="ARBA00004651"/>
    </source>
</evidence>
<dbReference type="PROSITE" id="PS50885">
    <property type="entry name" value="HAMP"/>
    <property type="match status" value="1"/>
</dbReference>
<dbReference type="CDD" id="cd18774">
    <property type="entry name" value="PDC2_HK_sensor"/>
    <property type="match status" value="1"/>
</dbReference>
<evidence type="ECO:0000256" key="4">
    <source>
        <dbReference type="ARBA" id="ARBA00022679"/>
    </source>
</evidence>
<evidence type="ECO:0000256" key="7">
    <source>
        <dbReference type="SAM" id="Coils"/>
    </source>
</evidence>
<dbReference type="PANTHER" id="PTHR34220">
    <property type="entry name" value="SENSOR HISTIDINE KINASE YPDA"/>
    <property type="match status" value="1"/>
</dbReference>
<dbReference type="InterPro" id="IPR003594">
    <property type="entry name" value="HATPase_dom"/>
</dbReference>
<evidence type="ECO:0000256" key="6">
    <source>
        <dbReference type="ARBA" id="ARBA00023136"/>
    </source>
</evidence>
<keyword evidence="8" id="KW-0812">Transmembrane</keyword>
<comment type="subcellular location">
    <subcellularLocation>
        <location evidence="1">Cell membrane</location>
        <topology evidence="1">Multi-pass membrane protein</topology>
    </subcellularLocation>
</comment>
<keyword evidence="4" id="KW-0808">Transferase</keyword>
<sequence length="556" mass="63727">MQLSVSQSEDTLEVLDIQMSDYFDNLLYLSNYIQFSEPIKAILNRNIERSEKGLTTPESNALDDIEISRNLEGLTNLLVPSYLAIVLDHGYTYTNHPNLRWADQRWEQLYAEFADTSSYGIHWIGLHPNYMEAEKEQFPYLISIAGVVKLTEKHKALQMISIHEENIRTLLKDRAFDSQQEIMLVDANGMVLSHNQHELIESGFPYYEQMKQAGSYHVVQYHQKDYLMVSHPFSYGDWSLVSLVPQRTAVGNIQKVMGNTLFILLFFFLLFLILLVLIVSLLTKPLKTLNKVIKQVRRGNLNVRSGLRGRGDIEQLGHSLDTMMDTIEHMIEQIKTVEKSKRKAELEMLQAQINPHFLFNTLNSLRLNISMNGDQTSSKLIQSLTLLLRMTFNRKNEFVPLKMEIEVIRHYLKLMNFKSNSSIDLAEDLEPSTLEFEVPCFFLQPLIENSILHGFEQKSGTITIMSKTEGNGVEICVADNGKGLTPDELQLLQAELQLTDSFETENRNKSSFTGIGIGNVYQRMHLIYGYKFLMKIENSSSGGTQITFFIPGNQEV</sequence>
<dbReference type="InterPro" id="IPR003660">
    <property type="entry name" value="HAMP_dom"/>
</dbReference>
<dbReference type="Gene3D" id="3.30.450.20">
    <property type="entry name" value="PAS domain"/>
    <property type="match status" value="2"/>
</dbReference>
<dbReference type="AlphaFoldDB" id="A0A919XXZ0"/>
<proteinExistence type="predicted"/>
<evidence type="ECO:0000313" key="11">
    <source>
        <dbReference type="Proteomes" id="UP000678895"/>
    </source>
</evidence>
<accession>A0A919XXZ0</accession>
<keyword evidence="6 8" id="KW-0472">Membrane</keyword>
<dbReference type="Pfam" id="PF06580">
    <property type="entry name" value="His_kinase"/>
    <property type="match status" value="1"/>
</dbReference>
<evidence type="ECO:0000256" key="3">
    <source>
        <dbReference type="ARBA" id="ARBA00022553"/>
    </source>
</evidence>
<dbReference type="GO" id="GO:0000155">
    <property type="term" value="F:phosphorelay sensor kinase activity"/>
    <property type="evidence" value="ECO:0007669"/>
    <property type="project" value="InterPro"/>
</dbReference>
<keyword evidence="7" id="KW-0175">Coiled coil</keyword>
<evidence type="ECO:0000256" key="5">
    <source>
        <dbReference type="ARBA" id="ARBA00022777"/>
    </source>
</evidence>
<dbReference type="Pfam" id="PF02518">
    <property type="entry name" value="HATPase_c"/>
    <property type="match status" value="1"/>
</dbReference>
<evidence type="ECO:0000256" key="8">
    <source>
        <dbReference type="SAM" id="Phobius"/>
    </source>
</evidence>
<dbReference type="SUPFAM" id="SSF55874">
    <property type="entry name" value="ATPase domain of HSP90 chaperone/DNA topoisomerase II/histidine kinase"/>
    <property type="match status" value="1"/>
</dbReference>
<dbReference type="GO" id="GO:0005886">
    <property type="term" value="C:plasma membrane"/>
    <property type="evidence" value="ECO:0007669"/>
    <property type="project" value="UniProtKB-SubCell"/>
</dbReference>
<dbReference type="InterPro" id="IPR050640">
    <property type="entry name" value="Bact_2-comp_sensor_kinase"/>
</dbReference>
<dbReference type="InterPro" id="IPR010559">
    <property type="entry name" value="Sig_transdc_His_kin_internal"/>
</dbReference>
<dbReference type="Gene3D" id="3.30.565.10">
    <property type="entry name" value="Histidine kinase-like ATPase, C-terminal domain"/>
    <property type="match status" value="1"/>
</dbReference>
<feature type="coiled-coil region" evidence="7">
    <location>
        <begin position="327"/>
        <end position="354"/>
    </location>
</feature>
<keyword evidence="11" id="KW-1185">Reference proteome</keyword>
<dbReference type="Proteomes" id="UP000678895">
    <property type="component" value="Unassembled WGS sequence"/>
</dbReference>
<dbReference type="EMBL" id="BORS01000003">
    <property type="protein sequence ID" value="GIO41376.1"/>
    <property type="molecule type" value="Genomic_DNA"/>
</dbReference>
<protein>
    <recommendedName>
        <fullName evidence="9">HAMP domain-containing protein</fullName>
    </recommendedName>
</protein>
<evidence type="ECO:0000256" key="2">
    <source>
        <dbReference type="ARBA" id="ARBA00022475"/>
    </source>
</evidence>
<keyword evidence="3" id="KW-0597">Phosphoprotein</keyword>
<name>A0A919XXZ0_9BACL</name>
<dbReference type="SMART" id="SM00304">
    <property type="entry name" value="HAMP"/>
    <property type="match status" value="1"/>
</dbReference>
<dbReference type="SUPFAM" id="SSF158472">
    <property type="entry name" value="HAMP domain-like"/>
    <property type="match status" value="1"/>
</dbReference>